<dbReference type="InterPro" id="IPR006656">
    <property type="entry name" value="Mopterin_OxRdtase"/>
</dbReference>
<evidence type="ECO:0000259" key="4">
    <source>
        <dbReference type="PROSITE" id="PS51669"/>
    </source>
</evidence>
<dbReference type="Gene3D" id="3.40.50.740">
    <property type="match status" value="1"/>
</dbReference>
<keyword evidence="3" id="KW-0411">Iron-sulfur</keyword>
<gene>
    <name evidence="5" type="ORF">S01H1_20570</name>
</gene>
<feature type="domain" description="4Fe-4S Mo/W bis-MGD-type" evidence="4">
    <location>
        <begin position="36"/>
        <end position="101"/>
    </location>
</feature>
<dbReference type="GO" id="GO:0051536">
    <property type="term" value="F:iron-sulfur cluster binding"/>
    <property type="evidence" value="ECO:0007669"/>
    <property type="project" value="UniProtKB-KW"/>
</dbReference>
<dbReference type="PROSITE" id="PS51669">
    <property type="entry name" value="4FE4S_MOW_BIS_MGD"/>
    <property type="match status" value="1"/>
</dbReference>
<dbReference type="EMBL" id="BARS01011275">
    <property type="protein sequence ID" value="GAF88177.1"/>
    <property type="molecule type" value="Genomic_DNA"/>
</dbReference>
<proteinExistence type="predicted"/>
<dbReference type="InterPro" id="IPR006963">
    <property type="entry name" value="Mopterin_OxRdtase_4Fe-4S_dom"/>
</dbReference>
<keyword evidence="2" id="KW-0408">Iron</keyword>
<evidence type="ECO:0000256" key="2">
    <source>
        <dbReference type="ARBA" id="ARBA00023004"/>
    </source>
</evidence>
<dbReference type="PANTHER" id="PTHR43742">
    <property type="entry name" value="TRIMETHYLAMINE-N-OXIDE REDUCTASE"/>
    <property type="match status" value="1"/>
</dbReference>
<keyword evidence="1" id="KW-0479">Metal-binding</keyword>
<evidence type="ECO:0000256" key="1">
    <source>
        <dbReference type="ARBA" id="ARBA00022723"/>
    </source>
</evidence>
<sequence>MFTASLSLEALQKGEGPASGEYTGTEDLYRQRWRWDKSFVATHCVDCYPGNCPYRVYVKDGVVFCEEQSGTFPIIEKGVPDMNPMGCQKGAAWSRLLYSPERVLHPLKRAGKRGEGKWKRVSWDQILTEIADHILDAME</sequence>
<evidence type="ECO:0000313" key="5">
    <source>
        <dbReference type="EMBL" id="GAF88177.1"/>
    </source>
</evidence>
<protein>
    <recommendedName>
        <fullName evidence="4">4Fe-4S Mo/W bis-MGD-type domain-containing protein</fullName>
    </recommendedName>
</protein>
<dbReference type="InterPro" id="IPR050612">
    <property type="entry name" value="Prok_Mopterin_Oxidored"/>
</dbReference>
<dbReference type="Gene3D" id="2.20.25.90">
    <property type="entry name" value="ADC-like domains"/>
    <property type="match status" value="1"/>
</dbReference>
<reference evidence="5" key="1">
    <citation type="journal article" date="2014" name="Front. Microbiol.">
        <title>High frequency of phylogenetically diverse reductive dehalogenase-homologous genes in deep subseafloor sedimentary metagenomes.</title>
        <authorList>
            <person name="Kawai M."/>
            <person name="Futagami T."/>
            <person name="Toyoda A."/>
            <person name="Takaki Y."/>
            <person name="Nishi S."/>
            <person name="Hori S."/>
            <person name="Arai W."/>
            <person name="Tsubouchi T."/>
            <person name="Morono Y."/>
            <person name="Uchiyama I."/>
            <person name="Ito T."/>
            <person name="Fujiyama A."/>
            <person name="Inagaki F."/>
            <person name="Takami H."/>
        </authorList>
    </citation>
    <scope>NUCLEOTIDE SEQUENCE</scope>
    <source>
        <strain evidence="5">Expedition CK06-06</strain>
    </source>
</reference>
<feature type="non-terminal residue" evidence="5">
    <location>
        <position position="139"/>
    </location>
</feature>
<dbReference type="GO" id="GO:0016491">
    <property type="term" value="F:oxidoreductase activity"/>
    <property type="evidence" value="ECO:0007669"/>
    <property type="project" value="InterPro"/>
</dbReference>
<comment type="caution">
    <text evidence="5">The sequence shown here is derived from an EMBL/GenBank/DDBJ whole genome shotgun (WGS) entry which is preliminary data.</text>
</comment>
<dbReference type="Pfam" id="PF00384">
    <property type="entry name" value="Molybdopterin"/>
    <property type="match status" value="1"/>
</dbReference>
<dbReference type="GO" id="GO:0046872">
    <property type="term" value="F:metal ion binding"/>
    <property type="evidence" value="ECO:0007669"/>
    <property type="project" value="UniProtKB-KW"/>
</dbReference>
<accession>X0TJ42</accession>
<organism evidence="5">
    <name type="scientific">marine sediment metagenome</name>
    <dbReference type="NCBI Taxonomy" id="412755"/>
    <lineage>
        <taxon>unclassified sequences</taxon>
        <taxon>metagenomes</taxon>
        <taxon>ecological metagenomes</taxon>
    </lineage>
</organism>
<dbReference type="AlphaFoldDB" id="X0TJ42"/>
<name>X0TJ42_9ZZZZ</name>
<dbReference type="SUPFAM" id="SSF53706">
    <property type="entry name" value="Formate dehydrogenase/DMSO reductase, domains 1-3"/>
    <property type="match status" value="1"/>
</dbReference>
<evidence type="ECO:0000256" key="3">
    <source>
        <dbReference type="ARBA" id="ARBA00023014"/>
    </source>
</evidence>